<comment type="caution">
    <text evidence="11">The sequence shown here is derived from an EMBL/GenBank/DDBJ whole genome shotgun (WGS) entry which is preliminary data.</text>
</comment>
<keyword evidence="5" id="KW-0677">Repeat</keyword>
<evidence type="ECO:0000256" key="6">
    <source>
        <dbReference type="ARBA" id="ARBA00022741"/>
    </source>
</evidence>
<evidence type="ECO:0000256" key="8">
    <source>
        <dbReference type="ARBA" id="ARBA00022967"/>
    </source>
</evidence>
<reference evidence="11" key="1">
    <citation type="journal article" date="2020" name="mSystems">
        <title>Genome- and Community-Level Interaction Insights into Carbon Utilization and Element Cycling Functions of Hydrothermarchaeota in Hydrothermal Sediment.</title>
        <authorList>
            <person name="Zhou Z."/>
            <person name="Liu Y."/>
            <person name="Xu W."/>
            <person name="Pan J."/>
            <person name="Luo Z.H."/>
            <person name="Li M."/>
        </authorList>
    </citation>
    <scope>NUCLEOTIDE SEQUENCE [LARGE SCALE GENOMIC DNA]</scope>
    <source>
        <strain evidence="11">SpSt-747</strain>
    </source>
</reference>
<comment type="subcellular location">
    <subcellularLocation>
        <location evidence="1">Cell membrane</location>
        <topology evidence="1">Peripheral membrane protein</topology>
    </subcellularLocation>
</comment>
<feature type="domain" description="ABC transporter" evidence="10">
    <location>
        <begin position="244"/>
        <end position="499"/>
    </location>
</feature>
<dbReference type="PROSITE" id="PS50893">
    <property type="entry name" value="ABC_TRANSPORTER_2"/>
    <property type="match status" value="2"/>
</dbReference>
<evidence type="ECO:0000256" key="2">
    <source>
        <dbReference type="ARBA" id="ARBA00022448"/>
    </source>
</evidence>
<dbReference type="SUPFAM" id="SSF52540">
    <property type="entry name" value="P-loop containing nucleoside triphosphate hydrolases"/>
    <property type="match status" value="2"/>
</dbReference>
<dbReference type="InterPro" id="IPR050107">
    <property type="entry name" value="ABC_carbohydrate_import_ATPase"/>
</dbReference>
<evidence type="ECO:0000256" key="5">
    <source>
        <dbReference type="ARBA" id="ARBA00022737"/>
    </source>
</evidence>
<dbReference type="GO" id="GO:0016887">
    <property type="term" value="F:ATP hydrolysis activity"/>
    <property type="evidence" value="ECO:0007669"/>
    <property type="project" value="InterPro"/>
</dbReference>
<evidence type="ECO:0000256" key="3">
    <source>
        <dbReference type="ARBA" id="ARBA00022475"/>
    </source>
</evidence>
<dbReference type="CDD" id="cd03216">
    <property type="entry name" value="ABC_Carb_Monos_I"/>
    <property type="match status" value="1"/>
</dbReference>
<dbReference type="Pfam" id="PF00005">
    <property type="entry name" value="ABC_tran"/>
    <property type="match status" value="2"/>
</dbReference>
<evidence type="ECO:0000256" key="4">
    <source>
        <dbReference type="ARBA" id="ARBA00022597"/>
    </source>
</evidence>
<dbReference type="PROSITE" id="PS00211">
    <property type="entry name" value="ABC_TRANSPORTER_1"/>
    <property type="match status" value="1"/>
</dbReference>
<dbReference type="PANTHER" id="PTHR43790">
    <property type="entry name" value="CARBOHYDRATE TRANSPORT ATP-BINDING PROTEIN MG119-RELATED"/>
    <property type="match status" value="1"/>
</dbReference>
<name>A0A7V3YFC5_9BACT</name>
<proteinExistence type="predicted"/>
<dbReference type="EMBL" id="DTFV01000034">
    <property type="protein sequence ID" value="HGI30068.1"/>
    <property type="molecule type" value="Genomic_DNA"/>
</dbReference>
<sequence length="508" mass="56629">MAMEYILECRKIFKSFGGVQALRGVDFTLRSGEVHALVGENGAGKSTLIKIISGALLPDRGDIFYMGQPVRIDSPRKAQEIGISTVYQEPLVYSELSVLENIFLGREIRTPWGNIDWKREEERARSLFASLGLPHHFLREPMGELSVGLQQLVLIAKALVYEAKVIIFDEPTAILTEHETERLFTIIRKLRDQGVGIIYISHRLEEIFRIADRVTVMRDGEVRGEFPITAVDRAKIVELMAGKLLVEEIARRGVKGDHPLLSVQGLTRRPRFFDISFDLFPGEILGFFGLVGSGRTDVAQTIFGLFRPESGKVFFDGREVSFGSPEEAMQAGIAYLPEDRKVQGLFPIQSVAYNISVAILRELVRRLGIVDVRKERDIAEKHIRELNIKTPNLKTRVYSLSGGNQQKVVLAKWLSVTPKLLILDEPTRGIDVASKSEIHNLIAHLADQGLAIMVISSELPEILKMSDRVIVMHEGRITGVFEGPEKTAENIIRAATGERMAVTGGVGV</sequence>
<dbReference type="GO" id="GO:0005524">
    <property type="term" value="F:ATP binding"/>
    <property type="evidence" value="ECO:0007669"/>
    <property type="project" value="UniProtKB-KW"/>
</dbReference>
<evidence type="ECO:0000259" key="10">
    <source>
        <dbReference type="PROSITE" id="PS50893"/>
    </source>
</evidence>
<accession>A0A7V3YFC5</accession>
<evidence type="ECO:0000256" key="1">
    <source>
        <dbReference type="ARBA" id="ARBA00004202"/>
    </source>
</evidence>
<dbReference type="InterPro" id="IPR017871">
    <property type="entry name" value="ABC_transporter-like_CS"/>
</dbReference>
<dbReference type="AlphaFoldDB" id="A0A7V3YFC5"/>
<keyword evidence="3" id="KW-1003">Cell membrane</keyword>
<keyword evidence="6" id="KW-0547">Nucleotide-binding</keyword>
<keyword evidence="7 11" id="KW-0067">ATP-binding</keyword>
<keyword evidence="8" id="KW-1278">Translocase</keyword>
<protein>
    <submittedName>
        <fullName evidence="11">Sugar ABC transporter ATP-binding protein</fullName>
    </submittedName>
</protein>
<gene>
    <name evidence="11" type="ORF">ENV30_01960</name>
</gene>
<dbReference type="InterPro" id="IPR027417">
    <property type="entry name" value="P-loop_NTPase"/>
</dbReference>
<dbReference type="PANTHER" id="PTHR43790:SF9">
    <property type="entry name" value="GALACTOFURANOSE TRANSPORTER ATP-BINDING PROTEIN YTFR"/>
    <property type="match status" value="1"/>
</dbReference>
<evidence type="ECO:0000256" key="9">
    <source>
        <dbReference type="ARBA" id="ARBA00023136"/>
    </source>
</evidence>
<organism evidence="11">
    <name type="scientific">Candidatus Caldatribacterium californiense</name>
    <dbReference type="NCBI Taxonomy" id="1454726"/>
    <lineage>
        <taxon>Bacteria</taxon>
        <taxon>Pseudomonadati</taxon>
        <taxon>Atribacterota</taxon>
        <taxon>Atribacteria</taxon>
        <taxon>Atribacterales</taxon>
        <taxon>Candidatus Caldatribacteriaceae</taxon>
        <taxon>Candidatus Caldatribacterium</taxon>
    </lineage>
</organism>
<evidence type="ECO:0000313" key="11">
    <source>
        <dbReference type="EMBL" id="HGI30068.1"/>
    </source>
</evidence>
<keyword evidence="9" id="KW-0472">Membrane</keyword>
<feature type="domain" description="ABC transporter" evidence="10">
    <location>
        <begin position="7"/>
        <end position="244"/>
    </location>
</feature>
<dbReference type="InterPro" id="IPR003439">
    <property type="entry name" value="ABC_transporter-like_ATP-bd"/>
</dbReference>
<keyword evidence="4" id="KW-0762">Sugar transport</keyword>
<dbReference type="Gene3D" id="3.40.50.300">
    <property type="entry name" value="P-loop containing nucleotide triphosphate hydrolases"/>
    <property type="match status" value="2"/>
</dbReference>
<evidence type="ECO:0000256" key="7">
    <source>
        <dbReference type="ARBA" id="ARBA00022840"/>
    </source>
</evidence>
<dbReference type="GO" id="GO:0005886">
    <property type="term" value="C:plasma membrane"/>
    <property type="evidence" value="ECO:0007669"/>
    <property type="project" value="UniProtKB-SubCell"/>
</dbReference>
<dbReference type="FunFam" id="3.40.50.300:FF:000127">
    <property type="entry name" value="Ribose import ATP-binding protein RbsA"/>
    <property type="match status" value="1"/>
</dbReference>
<dbReference type="CDD" id="cd03215">
    <property type="entry name" value="ABC_Carb_Monos_II"/>
    <property type="match status" value="1"/>
</dbReference>
<dbReference type="InterPro" id="IPR003593">
    <property type="entry name" value="AAA+_ATPase"/>
</dbReference>
<keyword evidence="2" id="KW-0813">Transport</keyword>
<dbReference type="SMART" id="SM00382">
    <property type="entry name" value="AAA"/>
    <property type="match status" value="2"/>
</dbReference>